<reference evidence="1 2" key="1">
    <citation type="submission" date="2015-03" db="EMBL/GenBank/DDBJ databases">
        <title>Luteipulveratus halotolerans sp. nov., a novel actinobacterium (Dermacoccaceae) from Sarawak, Malaysia.</title>
        <authorList>
            <person name="Juboi H."/>
            <person name="Basik A."/>
            <person name="Shamsul S.S."/>
            <person name="Arnold P."/>
            <person name="Schmitt E.K."/>
            <person name="Sanglier J.-J."/>
            <person name="Yeo T."/>
        </authorList>
    </citation>
    <scope>NUCLEOTIDE SEQUENCE [LARGE SCALE GENOMIC DNA]</scope>
    <source>
        <strain evidence="1 2">MN07-A0370</strain>
    </source>
</reference>
<proteinExistence type="predicted"/>
<dbReference type="EMBL" id="CP011112">
    <property type="protein sequence ID" value="AKU14920.1"/>
    <property type="molecule type" value="Genomic_DNA"/>
</dbReference>
<dbReference type="STRING" id="571913.VV02_01975"/>
<evidence type="ECO:0000313" key="2">
    <source>
        <dbReference type="Proteomes" id="UP000066480"/>
    </source>
</evidence>
<organism evidence="1 2">
    <name type="scientific">Luteipulveratus mongoliensis</name>
    <dbReference type="NCBI Taxonomy" id="571913"/>
    <lineage>
        <taxon>Bacteria</taxon>
        <taxon>Bacillati</taxon>
        <taxon>Actinomycetota</taxon>
        <taxon>Actinomycetes</taxon>
        <taxon>Micrococcales</taxon>
        <taxon>Dermacoccaceae</taxon>
        <taxon>Luteipulveratus</taxon>
    </lineage>
</organism>
<dbReference type="Proteomes" id="UP000066480">
    <property type="component" value="Chromosome"/>
</dbReference>
<name>A0A0K1JEA5_9MICO</name>
<protein>
    <submittedName>
        <fullName evidence="1">Uncharacterized protein</fullName>
    </submittedName>
</protein>
<keyword evidence="2" id="KW-1185">Reference proteome</keyword>
<evidence type="ECO:0000313" key="1">
    <source>
        <dbReference type="EMBL" id="AKU14920.1"/>
    </source>
</evidence>
<dbReference type="KEGG" id="lmoi:VV02_01975"/>
<gene>
    <name evidence="1" type="ORF">VV02_01975</name>
</gene>
<sequence>MRSQVERHHRVMTKKAYSDADRIMLFRSAFHDMAGRSFWPDIREHGRVDRLATVSFRVVKATGMVEVTQSAITDRDADLLASHIRKFTSSQDPAYVLGVLRSAVRLGATGTGLREAESQWEQISAKRFPFLVADGASVGMRIPGLAQTIWWPGVGARPLAGLGSEDVSPLDCADVYFNEGLFHTFEQDRREDVRAVVRSIPPALRDNLARMALGVTIYCVTILHHVTTELSDDRTCGDECPEMQILKRLSPQGLSTSADEA</sequence>
<accession>A0A0K1JEA5</accession>
<dbReference type="AlphaFoldDB" id="A0A0K1JEA5"/>